<dbReference type="EMBL" id="BGPR01000174">
    <property type="protein sequence ID" value="GBM01905.1"/>
    <property type="molecule type" value="Genomic_DNA"/>
</dbReference>
<keyword evidence="2" id="KW-1185">Reference proteome</keyword>
<sequence length="73" mass="8650">MKVKYLTTDEILEALNCNDFDLSSLSDEDYNYQMDDNLSDCNDDYDERDQTDEKISASKENFREIVSKLFMKM</sequence>
<organism evidence="1 2">
    <name type="scientific">Araneus ventricosus</name>
    <name type="common">Orbweaver spider</name>
    <name type="synonym">Epeira ventricosa</name>
    <dbReference type="NCBI Taxonomy" id="182803"/>
    <lineage>
        <taxon>Eukaryota</taxon>
        <taxon>Metazoa</taxon>
        <taxon>Ecdysozoa</taxon>
        <taxon>Arthropoda</taxon>
        <taxon>Chelicerata</taxon>
        <taxon>Arachnida</taxon>
        <taxon>Araneae</taxon>
        <taxon>Araneomorphae</taxon>
        <taxon>Entelegynae</taxon>
        <taxon>Araneoidea</taxon>
        <taxon>Araneidae</taxon>
        <taxon>Araneus</taxon>
    </lineage>
</organism>
<accession>A0A4Y2CF00</accession>
<comment type="caution">
    <text evidence="1">The sequence shown here is derived from an EMBL/GenBank/DDBJ whole genome shotgun (WGS) entry which is preliminary data.</text>
</comment>
<gene>
    <name evidence="1" type="ORF">AVEN_219020_1</name>
</gene>
<proteinExistence type="predicted"/>
<evidence type="ECO:0000313" key="1">
    <source>
        <dbReference type="EMBL" id="GBM01905.1"/>
    </source>
</evidence>
<name>A0A4Y2CF00_ARAVE</name>
<protein>
    <submittedName>
        <fullName evidence="1">Uncharacterized protein</fullName>
    </submittedName>
</protein>
<dbReference type="Proteomes" id="UP000499080">
    <property type="component" value="Unassembled WGS sequence"/>
</dbReference>
<dbReference type="AlphaFoldDB" id="A0A4Y2CF00"/>
<reference evidence="1 2" key="1">
    <citation type="journal article" date="2019" name="Sci. Rep.">
        <title>Orb-weaving spider Araneus ventricosus genome elucidates the spidroin gene catalogue.</title>
        <authorList>
            <person name="Kono N."/>
            <person name="Nakamura H."/>
            <person name="Ohtoshi R."/>
            <person name="Moran D.A.P."/>
            <person name="Shinohara A."/>
            <person name="Yoshida Y."/>
            <person name="Fujiwara M."/>
            <person name="Mori M."/>
            <person name="Tomita M."/>
            <person name="Arakawa K."/>
        </authorList>
    </citation>
    <scope>NUCLEOTIDE SEQUENCE [LARGE SCALE GENOMIC DNA]</scope>
</reference>
<evidence type="ECO:0000313" key="2">
    <source>
        <dbReference type="Proteomes" id="UP000499080"/>
    </source>
</evidence>